<feature type="region of interest" description="Disordered" evidence="4">
    <location>
        <begin position="1"/>
        <end position="23"/>
    </location>
</feature>
<dbReference type="OMA" id="TEEAMFX"/>
<dbReference type="SMART" id="SM00386">
    <property type="entry name" value="HAT"/>
    <property type="match status" value="5"/>
</dbReference>
<evidence type="ECO:0000256" key="2">
    <source>
        <dbReference type="ARBA" id="ARBA00009265"/>
    </source>
</evidence>
<reference evidence="5 6" key="1">
    <citation type="journal article" date="2018" name="Nat. Ecol. Evol.">
        <title>Shark genomes provide insights into elasmobranch evolution and the origin of vertebrates.</title>
        <authorList>
            <person name="Hara Y"/>
            <person name="Yamaguchi K"/>
            <person name="Onimaru K"/>
            <person name="Kadota M"/>
            <person name="Koyanagi M"/>
            <person name="Keeley SD"/>
            <person name="Tatsumi K"/>
            <person name="Tanaka K"/>
            <person name="Motone F"/>
            <person name="Kageyama Y"/>
            <person name="Nozu R"/>
            <person name="Adachi N"/>
            <person name="Nishimura O"/>
            <person name="Nakagawa R"/>
            <person name="Tanegashima C"/>
            <person name="Kiyatake I"/>
            <person name="Matsumoto R"/>
            <person name="Murakumo K"/>
            <person name="Nishida K"/>
            <person name="Terakita A"/>
            <person name="Kuratani S"/>
            <person name="Sato K"/>
            <person name="Hyodo S Kuraku.S."/>
        </authorList>
    </citation>
    <scope>NUCLEOTIDE SEQUENCE [LARGE SCALE GENOMIC DNA]</scope>
</reference>
<dbReference type="GO" id="GO:0071013">
    <property type="term" value="C:catalytic step 2 spliceosome"/>
    <property type="evidence" value="ECO:0007669"/>
    <property type="project" value="TreeGrafter"/>
</dbReference>
<name>A0A401T665_CHIPU</name>
<dbReference type="InterPro" id="IPR013633">
    <property type="entry name" value="NRDE-2"/>
</dbReference>
<dbReference type="STRING" id="137246.A0A401T665"/>
<protein>
    <recommendedName>
        <fullName evidence="7">Suppressor of forked domain-containing protein</fullName>
    </recommendedName>
</protein>
<dbReference type="Pfam" id="PF23240">
    <property type="entry name" value="HAT_PRP39_N"/>
    <property type="match status" value="1"/>
</dbReference>
<evidence type="ECO:0008006" key="7">
    <source>
        <dbReference type="Google" id="ProtNLM"/>
    </source>
</evidence>
<evidence type="ECO:0000313" key="5">
    <source>
        <dbReference type="EMBL" id="GCC38107.1"/>
    </source>
</evidence>
<dbReference type="OrthoDB" id="297219at2759"/>
<dbReference type="Gene3D" id="1.25.40.10">
    <property type="entry name" value="Tetratricopeptide repeat domain"/>
    <property type="match status" value="1"/>
</dbReference>
<dbReference type="EMBL" id="BEZZ01001112">
    <property type="protein sequence ID" value="GCC38107.1"/>
    <property type="molecule type" value="Genomic_DNA"/>
</dbReference>
<dbReference type="Proteomes" id="UP000287033">
    <property type="component" value="Unassembled WGS sequence"/>
</dbReference>
<keyword evidence="6" id="KW-1185">Reference proteome</keyword>
<dbReference type="PANTHER" id="PTHR13471">
    <property type="entry name" value="TETRATRICOPEPTIDE-LIKE HELICAL"/>
    <property type="match status" value="1"/>
</dbReference>
<dbReference type="GO" id="GO:0006396">
    <property type="term" value="P:RNA processing"/>
    <property type="evidence" value="ECO:0007669"/>
    <property type="project" value="InterPro"/>
</dbReference>
<dbReference type="SUPFAM" id="SSF48452">
    <property type="entry name" value="TPR-like"/>
    <property type="match status" value="1"/>
</dbReference>
<proteinExistence type="inferred from homology"/>
<dbReference type="InterPro" id="IPR011990">
    <property type="entry name" value="TPR-like_helical_dom_sf"/>
</dbReference>
<gene>
    <name evidence="5" type="ORF">chiPu_0016618</name>
</gene>
<dbReference type="PANTHER" id="PTHR13471:SF0">
    <property type="entry name" value="NUCLEAR EXOSOME REGULATOR NRDE2"/>
    <property type="match status" value="1"/>
</dbReference>
<evidence type="ECO:0000256" key="4">
    <source>
        <dbReference type="SAM" id="MobiDB-lite"/>
    </source>
</evidence>
<sequence>QDELIQDPSPYMTSAAESEKRKRSRRAVWEKKLAILERAIESNPNNVELKVARLELGKESWEPSILVNEWKKVVFLHPNDTTLWQRYLLFCQSQFSTFSTSKVNGIYGKCLSTLAAALDGTLLSHPALPDTEEAMLAIFLQQCHFLRQTGHSEKAIALFQALIDFTFFKPDSVAGLITKAQVEFFEPFWDSDEPRFGEGGARGWRVWMRQQERGGWVVLNEKGDDEDEEEDGEEVTDKTLPKWQLWLHVESSRDSKHCLPWRAAAGVSTIGFLPAMSNARQPVSHCPEGEDFIQTAFHQALPLFAGKERSELALYWLQYEKSKVVRSLQLRRKKQLKSLGKRSKKLAKNLLKEGENRNNLSLWREYAHLEWLLGNVEDSRRVFDTAIAMSVSQGLQSSTLCDLCFLYSSLELESVRSISASTTVRAVYILTSLALGTTYSPYAGEVLPVNVLKARKTYERSFRDLPTHDATLSGSQRPGQLISLIGCFALFQYLTLGIQAADSLYRQAAEKLVDLSSLEKAQPKPSVWRQSVMCVLERLTVMHVRLLRFHMQASVYPLGPVRHTLTHALGQYPGSRQLWKLYTQVESRSHDASRARRFFDATARSAQDLIVPRLFAIYAEERRKERVDTVQRADVGILYNTLPETGLTNRIRALFEHAVQTEAGAHSVLLWRMYLNFTVTQGNIEKTKGVFYRALQACPWAKVLYLDAVSHLPGQLQEIIDLMTEKEIRIRVPLEELEILMED</sequence>
<evidence type="ECO:0000256" key="3">
    <source>
        <dbReference type="ARBA" id="ARBA00023242"/>
    </source>
</evidence>
<evidence type="ECO:0000256" key="1">
    <source>
        <dbReference type="ARBA" id="ARBA00004123"/>
    </source>
</evidence>
<keyword evidence="3" id="KW-0539">Nucleus</keyword>
<evidence type="ECO:0000313" key="6">
    <source>
        <dbReference type="Proteomes" id="UP000287033"/>
    </source>
</evidence>
<feature type="non-terminal residue" evidence="5">
    <location>
        <position position="1"/>
    </location>
</feature>
<dbReference type="GO" id="GO:0031048">
    <property type="term" value="P:regulatory ncRNA-mediated heterochromatin formation"/>
    <property type="evidence" value="ECO:0007669"/>
    <property type="project" value="TreeGrafter"/>
</dbReference>
<accession>A0A401T665</accession>
<dbReference type="AlphaFoldDB" id="A0A401T665"/>
<organism evidence="5 6">
    <name type="scientific">Chiloscyllium punctatum</name>
    <name type="common">Brownbanded bambooshark</name>
    <name type="synonym">Hemiscyllium punctatum</name>
    <dbReference type="NCBI Taxonomy" id="137246"/>
    <lineage>
        <taxon>Eukaryota</taxon>
        <taxon>Metazoa</taxon>
        <taxon>Chordata</taxon>
        <taxon>Craniata</taxon>
        <taxon>Vertebrata</taxon>
        <taxon>Chondrichthyes</taxon>
        <taxon>Elasmobranchii</taxon>
        <taxon>Galeomorphii</taxon>
        <taxon>Galeoidea</taxon>
        <taxon>Orectolobiformes</taxon>
        <taxon>Hemiscylliidae</taxon>
        <taxon>Chiloscyllium</taxon>
    </lineage>
</organism>
<dbReference type="InterPro" id="IPR003107">
    <property type="entry name" value="HAT"/>
</dbReference>
<comment type="caution">
    <text evidence="5">The sequence shown here is derived from an EMBL/GenBank/DDBJ whole genome shotgun (WGS) entry which is preliminary data.</text>
</comment>
<dbReference type="GO" id="GO:1902369">
    <property type="term" value="P:negative regulation of RNA catabolic process"/>
    <property type="evidence" value="ECO:0007669"/>
    <property type="project" value="TreeGrafter"/>
</dbReference>
<dbReference type="Pfam" id="PF08424">
    <property type="entry name" value="NRDE-2"/>
    <property type="match status" value="1"/>
</dbReference>
<comment type="subcellular location">
    <subcellularLocation>
        <location evidence="1">Nucleus</location>
    </subcellularLocation>
</comment>
<comment type="similarity">
    <text evidence="2">Belongs to the NRDE2 family.</text>
</comment>